<evidence type="ECO:0008006" key="4">
    <source>
        <dbReference type="Google" id="ProtNLM"/>
    </source>
</evidence>
<evidence type="ECO:0000313" key="3">
    <source>
        <dbReference type="Proteomes" id="UP000317982"/>
    </source>
</evidence>
<feature type="region of interest" description="Disordered" evidence="1">
    <location>
        <begin position="102"/>
        <end position="127"/>
    </location>
</feature>
<dbReference type="RefSeq" id="WP_142709903.1">
    <property type="nucleotide sequence ID" value="NZ_VIRS01000060.1"/>
</dbReference>
<evidence type="ECO:0000313" key="2">
    <source>
        <dbReference type="EMBL" id="TQS39709.1"/>
    </source>
</evidence>
<dbReference type="EMBL" id="VIRS01000060">
    <property type="protein sequence ID" value="TQS39709.1"/>
    <property type="molecule type" value="Genomic_DNA"/>
</dbReference>
<dbReference type="AlphaFoldDB" id="A0A545AEH0"/>
<organism evidence="2 3">
    <name type="scientific">Cryptosporangium phraense</name>
    <dbReference type="NCBI Taxonomy" id="2593070"/>
    <lineage>
        <taxon>Bacteria</taxon>
        <taxon>Bacillati</taxon>
        <taxon>Actinomycetota</taxon>
        <taxon>Actinomycetes</taxon>
        <taxon>Cryptosporangiales</taxon>
        <taxon>Cryptosporangiaceae</taxon>
        <taxon>Cryptosporangium</taxon>
    </lineage>
</organism>
<reference evidence="2 3" key="1">
    <citation type="submission" date="2019-07" db="EMBL/GenBank/DDBJ databases">
        <title>Cryptosporangium phraense sp. nov., isolated from plant litter.</title>
        <authorList>
            <person name="Suriyachadkun C."/>
        </authorList>
    </citation>
    <scope>NUCLEOTIDE SEQUENCE [LARGE SCALE GENOMIC DNA]</scope>
    <source>
        <strain evidence="2 3">A-T 5661</strain>
    </source>
</reference>
<proteinExistence type="predicted"/>
<comment type="caution">
    <text evidence="2">The sequence shown here is derived from an EMBL/GenBank/DDBJ whole genome shotgun (WGS) entry which is preliminary data.</text>
</comment>
<dbReference type="InParanoid" id="A0A545AEH0"/>
<sequence length="127" mass="13358">MAEFSVNLTNAILLCAGKAEPRYVRGSRTEIMTDRDTGAKLYRVPMVLIQPSAKPQLIEVTVPDGVGLTVSAPLSAENLRANSYEFDGRSGISWRADSAEVIGGPSVDENGAPTAPISGRGPAKQAS</sequence>
<evidence type="ECO:0000256" key="1">
    <source>
        <dbReference type="SAM" id="MobiDB-lite"/>
    </source>
</evidence>
<gene>
    <name evidence="2" type="ORF">FL583_38725</name>
</gene>
<protein>
    <recommendedName>
        <fullName evidence="4">DUF961 domain-containing protein</fullName>
    </recommendedName>
</protein>
<dbReference type="Proteomes" id="UP000317982">
    <property type="component" value="Unassembled WGS sequence"/>
</dbReference>
<dbReference type="OrthoDB" id="4280480at2"/>
<name>A0A545AEH0_9ACTN</name>
<keyword evidence="3" id="KW-1185">Reference proteome</keyword>
<accession>A0A545AEH0</accession>